<proteinExistence type="predicted"/>
<comment type="caution">
    <text evidence="1">The sequence shown here is derived from an EMBL/GenBank/DDBJ whole genome shotgun (WGS) entry which is preliminary data.</text>
</comment>
<dbReference type="AlphaFoldDB" id="A0A645CVK7"/>
<protein>
    <submittedName>
        <fullName evidence="1">Uncharacterized protein</fullName>
    </submittedName>
</protein>
<name>A0A645CVK7_9ZZZZ</name>
<evidence type="ECO:0000313" key="1">
    <source>
        <dbReference type="EMBL" id="MPM80947.1"/>
    </source>
</evidence>
<gene>
    <name evidence="1" type="ORF">SDC9_127998</name>
</gene>
<accession>A0A645CVK7</accession>
<reference evidence="1" key="1">
    <citation type="submission" date="2019-08" db="EMBL/GenBank/DDBJ databases">
        <authorList>
            <person name="Kucharzyk K."/>
            <person name="Murdoch R.W."/>
            <person name="Higgins S."/>
            <person name="Loffler F."/>
        </authorList>
    </citation>
    <scope>NUCLEOTIDE SEQUENCE</scope>
</reference>
<sequence length="122" mass="14221">MLYGLRGYGAHRNFKYAGHIELFALARKQVFILAALARHFIKQRNALCFRRNQIVILRRALEKLSRAVFCKLDIAEYNERADIQLIRDLAQRQLAFHAGYIYRVLHLHLPPESNSTNGPTRC</sequence>
<organism evidence="1">
    <name type="scientific">bioreactor metagenome</name>
    <dbReference type="NCBI Taxonomy" id="1076179"/>
    <lineage>
        <taxon>unclassified sequences</taxon>
        <taxon>metagenomes</taxon>
        <taxon>ecological metagenomes</taxon>
    </lineage>
</organism>
<dbReference type="EMBL" id="VSSQ01030419">
    <property type="protein sequence ID" value="MPM80947.1"/>
    <property type="molecule type" value="Genomic_DNA"/>
</dbReference>